<accession>A0A4R8WBQ1</accession>
<evidence type="ECO:0000256" key="3">
    <source>
        <dbReference type="ARBA" id="ARBA00023012"/>
    </source>
</evidence>
<feature type="transmembrane region" description="Helical" evidence="5">
    <location>
        <begin position="158"/>
        <end position="177"/>
    </location>
</feature>
<dbReference type="GO" id="GO:0016301">
    <property type="term" value="F:kinase activity"/>
    <property type="evidence" value="ECO:0007669"/>
    <property type="project" value="UniProtKB-KW"/>
</dbReference>
<comment type="caution">
    <text evidence="7">The sequence shown here is derived from an EMBL/GenBank/DDBJ whole genome shotgun (WGS) entry which is preliminary data.</text>
</comment>
<evidence type="ECO:0000256" key="4">
    <source>
        <dbReference type="SAM" id="MobiDB-lite"/>
    </source>
</evidence>
<evidence type="ECO:0000256" key="1">
    <source>
        <dbReference type="ARBA" id="ARBA00022679"/>
    </source>
</evidence>
<keyword evidence="2" id="KW-0418">Kinase</keyword>
<dbReference type="InterPro" id="IPR036890">
    <property type="entry name" value="HATPase_C_sf"/>
</dbReference>
<dbReference type="Pfam" id="PF02518">
    <property type="entry name" value="HATPase_c"/>
    <property type="match status" value="1"/>
</dbReference>
<evidence type="ECO:0000259" key="6">
    <source>
        <dbReference type="Pfam" id="PF02518"/>
    </source>
</evidence>
<dbReference type="Proteomes" id="UP000297907">
    <property type="component" value="Unassembled WGS sequence"/>
</dbReference>
<reference evidence="7 8" key="1">
    <citation type="submission" date="2019-03" db="EMBL/GenBank/DDBJ databases">
        <title>Genomics of glacier-inhabiting Cryobacterium strains.</title>
        <authorList>
            <person name="Liu Q."/>
            <person name="Xin Y.-H."/>
        </authorList>
    </citation>
    <scope>NUCLEOTIDE SEQUENCE [LARGE SCALE GENOMIC DNA]</scope>
    <source>
        <strain evidence="7 8">RHLS22-1</strain>
    </source>
</reference>
<dbReference type="GO" id="GO:0000160">
    <property type="term" value="P:phosphorelay signal transduction system"/>
    <property type="evidence" value="ECO:0007669"/>
    <property type="project" value="UniProtKB-KW"/>
</dbReference>
<feature type="domain" description="Histidine kinase/HSP90-like ATPase" evidence="6">
    <location>
        <begin position="305"/>
        <end position="394"/>
    </location>
</feature>
<keyword evidence="5" id="KW-0472">Membrane</keyword>
<dbReference type="CDD" id="cd16917">
    <property type="entry name" value="HATPase_UhpB-NarQ-NarX-like"/>
    <property type="match status" value="1"/>
</dbReference>
<evidence type="ECO:0000313" key="7">
    <source>
        <dbReference type="EMBL" id="TFC05579.1"/>
    </source>
</evidence>
<dbReference type="PANTHER" id="PTHR24421">
    <property type="entry name" value="NITRATE/NITRITE SENSOR PROTEIN NARX-RELATED"/>
    <property type="match status" value="1"/>
</dbReference>
<keyword evidence="5" id="KW-0812">Transmembrane</keyword>
<name>A0A4R8WBQ1_9MICO</name>
<keyword evidence="7" id="KW-0067">ATP-binding</keyword>
<dbReference type="RefSeq" id="WP_134452483.1">
    <property type="nucleotide sequence ID" value="NZ_SOFL01000008.1"/>
</dbReference>
<evidence type="ECO:0000256" key="2">
    <source>
        <dbReference type="ARBA" id="ARBA00022777"/>
    </source>
</evidence>
<feature type="transmembrane region" description="Helical" evidence="5">
    <location>
        <begin position="115"/>
        <end position="138"/>
    </location>
</feature>
<feature type="transmembrane region" description="Helical" evidence="5">
    <location>
        <begin position="24"/>
        <end position="44"/>
    </location>
</feature>
<dbReference type="Gene3D" id="3.30.565.10">
    <property type="entry name" value="Histidine kinase-like ATPase, C-terminal domain"/>
    <property type="match status" value="1"/>
</dbReference>
<dbReference type="GO" id="GO:0005524">
    <property type="term" value="F:ATP binding"/>
    <property type="evidence" value="ECO:0007669"/>
    <property type="project" value="UniProtKB-KW"/>
</dbReference>
<dbReference type="InterPro" id="IPR003594">
    <property type="entry name" value="HATPase_dom"/>
</dbReference>
<protein>
    <submittedName>
        <fullName evidence="7">ATP-binding protein</fullName>
    </submittedName>
</protein>
<keyword evidence="3" id="KW-0902">Two-component regulatory system</keyword>
<dbReference type="OrthoDB" id="3534856at2"/>
<keyword evidence="7" id="KW-0547">Nucleotide-binding</keyword>
<gene>
    <name evidence="7" type="ORF">E3O42_03235</name>
</gene>
<dbReference type="AlphaFoldDB" id="A0A4R8WBQ1"/>
<dbReference type="InterPro" id="IPR050482">
    <property type="entry name" value="Sensor_HK_TwoCompSys"/>
</dbReference>
<feature type="transmembrane region" description="Helical" evidence="5">
    <location>
        <begin position="51"/>
        <end position="69"/>
    </location>
</feature>
<evidence type="ECO:0000256" key="5">
    <source>
        <dbReference type="SAM" id="Phobius"/>
    </source>
</evidence>
<proteinExistence type="predicted"/>
<keyword evidence="5" id="KW-1133">Transmembrane helix</keyword>
<keyword evidence="1" id="KW-0808">Transferase</keyword>
<evidence type="ECO:0000313" key="8">
    <source>
        <dbReference type="Proteomes" id="UP000297907"/>
    </source>
</evidence>
<sequence>MSLGLPDHLVKATLSRALARASHWFGLVCLAGALFSVLALSVFPVTDRLQITVAAILGMGALLAMLARWRTVPLTIAYLLLGAVCTYLFTSAVLGMPGVFPSSDMFLISLPKMALIMVGGAGTGALVGVLWSTVGFLFAEAAATLAISQTPVPDRPDIFTIVTYLFLVGVMLLDGLARRTGRAAQPAIHRAVQDDQSRILRHDFDVRAIALMHDTTLNQLVSVARAKPGPLSRGLEAGLRETLQTLAERDWLTHVDERTATAAGNDGWLSSAVFRAIDRTRDRGLVVDITGDKEALARLDPQSDRELGLAVQQCLVNVLLHAGIVTAEVVIDADGQNVSVMVLDAGRGFMESETGSDRLGLRQSVRKRIERLGGSVVIWSRPGAGTSVLLTLPVAFSAALPPSGPVAPARRGNSSAEGQLADVPSPAPTDQATP</sequence>
<dbReference type="SUPFAM" id="SSF55874">
    <property type="entry name" value="ATPase domain of HSP90 chaperone/DNA topoisomerase II/histidine kinase"/>
    <property type="match status" value="1"/>
</dbReference>
<feature type="transmembrane region" description="Helical" evidence="5">
    <location>
        <begin position="75"/>
        <end position="94"/>
    </location>
</feature>
<organism evidence="7 8">
    <name type="scientific">Cryobacterium adonitolivorans</name>
    <dbReference type="NCBI Taxonomy" id="1259189"/>
    <lineage>
        <taxon>Bacteria</taxon>
        <taxon>Bacillati</taxon>
        <taxon>Actinomycetota</taxon>
        <taxon>Actinomycetes</taxon>
        <taxon>Micrococcales</taxon>
        <taxon>Microbacteriaceae</taxon>
        <taxon>Cryobacterium</taxon>
    </lineage>
</organism>
<feature type="region of interest" description="Disordered" evidence="4">
    <location>
        <begin position="402"/>
        <end position="434"/>
    </location>
</feature>
<dbReference type="EMBL" id="SOFL01000008">
    <property type="protein sequence ID" value="TFC05579.1"/>
    <property type="molecule type" value="Genomic_DNA"/>
</dbReference>
<keyword evidence="8" id="KW-1185">Reference proteome</keyword>
<dbReference type="PANTHER" id="PTHR24421:SF61">
    <property type="entry name" value="OXYGEN SENSOR HISTIDINE KINASE NREB"/>
    <property type="match status" value="1"/>
</dbReference>